<organism evidence="2">
    <name type="scientific">Ignisphaera aggregans</name>
    <dbReference type="NCBI Taxonomy" id="334771"/>
    <lineage>
        <taxon>Archaea</taxon>
        <taxon>Thermoproteota</taxon>
        <taxon>Thermoprotei</taxon>
        <taxon>Desulfurococcales</taxon>
        <taxon>Desulfurococcaceae</taxon>
        <taxon>Ignisphaera</taxon>
    </lineage>
</organism>
<dbReference type="InterPro" id="IPR002934">
    <property type="entry name" value="Polymerase_NTP_transf_dom"/>
</dbReference>
<dbReference type="InterPro" id="IPR043519">
    <property type="entry name" value="NT_sf"/>
</dbReference>
<dbReference type="PANTHER" id="PTHR37030:SF1">
    <property type="entry name" value="NUCLEOTIDYLTRANSFERASE"/>
    <property type="match status" value="1"/>
</dbReference>
<comment type="caution">
    <text evidence="2">The sequence shown here is derived from an EMBL/GenBank/DDBJ whole genome shotgun (WGS) entry which is preliminary data.</text>
</comment>
<evidence type="ECO:0000313" key="2">
    <source>
        <dbReference type="EMBL" id="HHR95844.1"/>
    </source>
</evidence>
<accession>A0A7C5UWS3</accession>
<dbReference type="GO" id="GO:0016779">
    <property type="term" value="F:nucleotidyltransferase activity"/>
    <property type="evidence" value="ECO:0007669"/>
    <property type="project" value="InterPro"/>
</dbReference>
<name>A0A7C5UWS3_9CREN</name>
<keyword evidence="2" id="KW-0808">Transferase</keyword>
<proteinExistence type="predicted"/>
<dbReference type="SUPFAM" id="SSF81301">
    <property type="entry name" value="Nucleotidyltransferase"/>
    <property type="match status" value="1"/>
</dbReference>
<evidence type="ECO:0000259" key="1">
    <source>
        <dbReference type="Pfam" id="PF01909"/>
    </source>
</evidence>
<dbReference type="PANTHER" id="PTHR37030">
    <property type="entry name" value="NUCLEOTIDYLTRANSFERASE"/>
    <property type="match status" value="1"/>
</dbReference>
<feature type="domain" description="Polymerase nucleotidyl transferase" evidence="1">
    <location>
        <begin position="24"/>
        <end position="88"/>
    </location>
</feature>
<dbReference type="AlphaFoldDB" id="A0A7C5UWS3"/>
<reference evidence="2" key="1">
    <citation type="journal article" date="2020" name="mSystems">
        <title>Genome- and Community-Level Interaction Insights into Carbon Utilization and Element Cycling Functions of Hydrothermarchaeota in Hydrothermal Sediment.</title>
        <authorList>
            <person name="Zhou Z."/>
            <person name="Liu Y."/>
            <person name="Xu W."/>
            <person name="Pan J."/>
            <person name="Luo Z.H."/>
            <person name="Li M."/>
        </authorList>
    </citation>
    <scope>NUCLEOTIDE SEQUENCE [LARGE SCALE GENOMIC DNA]</scope>
    <source>
        <strain evidence="2">SpSt-1</strain>
    </source>
</reference>
<dbReference type="EMBL" id="DRUB01000059">
    <property type="protein sequence ID" value="HHR95844.1"/>
    <property type="molecule type" value="Genomic_DNA"/>
</dbReference>
<dbReference type="Gene3D" id="3.30.460.10">
    <property type="entry name" value="Beta Polymerase, domain 2"/>
    <property type="match status" value="1"/>
</dbReference>
<dbReference type="Pfam" id="PF01909">
    <property type="entry name" value="NTP_transf_2"/>
    <property type="match status" value="1"/>
</dbReference>
<gene>
    <name evidence="2" type="ORF">ENL47_03260</name>
</gene>
<protein>
    <submittedName>
        <fullName evidence="2">Nucleotidyltransferase domain-containing protein</fullName>
    </submittedName>
</protein>
<sequence length="109" mass="12846">MWEELLVEEAKERKRIFENLSMYLERIVEVVKRLDPEAEVYLFGSVAEGRFLLSSDIDVLVVTRVSPGRVLAELWVNGIKEPFEIHVVDKKLLEIYEKRSKIIRVDRDD</sequence>